<keyword evidence="1" id="KW-0489">Methyltransferase</keyword>
<gene>
    <name evidence="1" type="ORF">HCU74_15625</name>
</gene>
<evidence type="ECO:0000313" key="1">
    <source>
        <dbReference type="EMBL" id="NKI18838.1"/>
    </source>
</evidence>
<protein>
    <submittedName>
        <fullName evidence="1">Class I SAM-dependent methyltransferase</fullName>
    </submittedName>
</protein>
<dbReference type="EMBL" id="JAAWWK010000006">
    <property type="protein sequence ID" value="NKI18838.1"/>
    <property type="molecule type" value="Genomic_DNA"/>
</dbReference>
<keyword evidence="2" id="KW-1185">Reference proteome</keyword>
<keyword evidence="1" id="KW-0808">Transferase</keyword>
<dbReference type="GO" id="GO:0032259">
    <property type="term" value="P:methylation"/>
    <property type="evidence" value="ECO:0007669"/>
    <property type="project" value="UniProtKB-KW"/>
</dbReference>
<evidence type="ECO:0000313" key="2">
    <source>
        <dbReference type="Proteomes" id="UP000765845"/>
    </source>
</evidence>
<proteinExistence type="predicted"/>
<organism evidence="1 2">
    <name type="scientific">Spongiibacter thalassae</name>
    <dbReference type="NCBI Taxonomy" id="2721624"/>
    <lineage>
        <taxon>Bacteria</taxon>
        <taxon>Pseudomonadati</taxon>
        <taxon>Pseudomonadota</taxon>
        <taxon>Gammaproteobacteria</taxon>
        <taxon>Cellvibrionales</taxon>
        <taxon>Spongiibacteraceae</taxon>
        <taxon>Spongiibacter</taxon>
    </lineage>
</organism>
<dbReference type="Proteomes" id="UP000765845">
    <property type="component" value="Unassembled WGS sequence"/>
</dbReference>
<comment type="caution">
    <text evidence="1">The sequence shown here is derived from an EMBL/GenBank/DDBJ whole genome shotgun (WGS) entry which is preliminary data.</text>
</comment>
<name>A0ABX1GI31_9GAMM</name>
<reference evidence="1 2" key="1">
    <citation type="submission" date="2020-04" db="EMBL/GenBank/DDBJ databases">
        <authorList>
            <person name="Yoon J."/>
        </authorList>
    </citation>
    <scope>NUCLEOTIDE SEQUENCE [LARGE SCALE GENOMIC DNA]</scope>
    <source>
        <strain evidence="1 2">KMU-166</strain>
    </source>
</reference>
<accession>A0ABX1GI31</accession>
<dbReference type="GO" id="GO:0008168">
    <property type="term" value="F:methyltransferase activity"/>
    <property type="evidence" value="ECO:0007669"/>
    <property type="project" value="UniProtKB-KW"/>
</dbReference>
<dbReference type="RefSeq" id="WP_168451362.1">
    <property type="nucleotide sequence ID" value="NZ_JAAWWK010000006.1"/>
</dbReference>
<sequence>MKLSSVVPWGRSLAEYRAMFALVDEDLEANILGCGDGPASFNAELTAAGGRVMSVDPIYCYSAEEIRQRIQQVYPVILAQLARTADQYIWTHFHNPGHVGSSRMSAMNQFLSDYPRGLDAGRYVEAGLPELPFFDREFDLALCSHLLFLYSEQLDEQQHIAALLEMCRVATEVRVFPLVGLDGKISPHLPRVIRALAEAGHQPAVERVDYRFQKGATDMLRVRSAAPINEDDTGE</sequence>